<dbReference type="InterPro" id="IPR039261">
    <property type="entry name" value="FNR_nucleotide-bd"/>
</dbReference>
<dbReference type="PRINTS" id="PR00368">
    <property type="entry name" value="FADPNR"/>
</dbReference>
<reference evidence="2 3" key="1">
    <citation type="journal article" date="2020" name="Pathogens">
        <title>First Whole Genome Sequence of Anaplasma platys, an Obligate Intracellular Rickettsial Pathogen of Dogs.</title>
        <authorList>
            <person name="Llanes A."/>
            <person name="Rajeev S."/>
        </authorList>
    </citation>
    <scope>NUCLEOTIDE SEQUENCE [LARGE SCALE GENOMIC DNA]</scope>
    <source>
        <strain evidence="2 3">S3</strain>
    </source>
</reference>
<accession>A0A858PY53</accession>
<dbReference type="Proteomes" id="UP000500930">
    <property type="component" value="Chromosome"/>
</dbReference>
<dbReference type="InterPro" id="IPR050353">
    <property type="entry name" value="PyrK_electron_transfer"/>
</dbReference>
<dbReference type="SUPFAM" id="SSF52343">
    <property type="entry name" value="Ferredoxin reductase-like, C-terminal NADP-linked domain"/>
    <property type="match status" value="1"/>
</dbReference>
<keyword evidence="3" id="KW-1185">Reference proteome</keyword>
<dbReference type="PANTHER" id="PTHR43513:SF3">
    <property type="entry name" value="DIHYDROOROTATE DEHYDROGENASE B (NAD(+)), ELECTRON TRANSFER SUBUNIT-RELATED"/>
    <property type="match status" value="1"/>
</dbReference>
<dbReference type="SUPFAM" id="SSF63380">
    <property type="entry name" value="Riboflavin synthase domain-like"/>
    <property type="match status" value="1"/>
</dbReference>
<evidence type="ECO:0000259" key="1">
    <source>
        <dbReference type="PROSITE" id="PS51384"/>
    </source>
</evidence>
<dbReference type="InterPro" id="IPR009051">
    <property type="entry name" value="Helical_ferredxn"/>
</dbReference>
<proteinExistence type="predicted"/>
<evidence type="ECO:0000313" key="2">
    <source>
        <dbReference type="EMBL" id="QJC27504.1"/>
    </source>
</evidence>
<evidence type="ECO:0000313" key="3">
    <source>
        <dbReference type="Proteomes" id="UP000500930"/>
    </source>
</evidence>
<dbReference type="CDD" id="cd06192">
    <property type="entry name" value="DHOD_e_trans_like"/>
    <property type="match status" value="1"/>
</dbReference>
<organism evidence="2 3">
    <name type="scientific">Anaplasma platys</name>
    <dbReference type="NCBI Taxonomy" id="949"/>
    <lineage>
        <taxon>Bacteria</taxon>
        <taxon>Pseudomonadati</taxon>
        <taxon>Pseudomonadota</taxon>
        <taxon>Alphaproteobacteria</taxon>
        <taxon>Rickettsiales</taxon>
        <taxon>Anaplasmataceae</taxon>
        <taxon>Anaplasma</taxon>
    </lineage>
</organism>
<dbReference type="Gene3D" id="1.10.1060.10">
    <property type="entry name" value="Alpha-helical ferredoxin"/>
    <property type="match status" value="1"/>
</dbReference>
<dbReference type="GO" id="GO:0016491">
    <property type="term" value="F:oxidoreductase activity"/>
    <property type="evidence" value="ECO:0007669"/>
    <property type="project" value="InterPro"/>
</dbReference>
<protein>
    <submittedName>
        <fullName evidence="2">Dihydroorotate dehydrogenase B (NAD(+)), electron transfer subunit</fullName>
    </submittedName>
</protein>
<dbReference type="InterPro" id="IPR023753">
    <property type="entry name" value="FAD/NAD-binding_dom"/>
</dbReference>
<gene>
    <name evidence="2" type="primary">pyrK</name>
    <name evidence="2" type="ORF">ANPL_02095</name>
</gene>
<dbReference type="EMBL" id="CP046391">
    <property type="protein sequence ID" value="QJC27504.1"/>
    <property type="molecule type" value="Genomic_DNA"/>
</dbReference>
<dbReference type="InterPro" id="IPR017938">
    <property type="entry name" value="Riboflavin_synthase-like_b-brl"/>
</dbReference>
<dbReference type="AlphaFoldDB" id="A0A858PY53"/>
<sequence length="1117" mass="123266">MPNLTPADLYSVDGLIKVDQKFLADVENHCPDLFQKLLDARSSASGDSSLIIELAHLLERFIAKMFKIEAEVDEGQCLNREFLALYKCKRNFVQRYATRKYPNILQINLSFSEITYALAQLLETSPSAVSEDIFVKKVNLWMEDPERYSDSLDIAAQYAVHMVHSGGGSLLFQVPKQYDKDNLVPLEKKDLVDGFPVHTASRKILKQRTGFATAKTPTAYQALNEVHYCIFCHKQKRDSCSRGMVDRDGSIKRSGLNVPMIGCPLKVKVSETNLLKSQGLVIAPLAVIAIDNPMCVMTGHRICNDCTRACIYQKQQQVDVPSIETHVLDSVLNLPYGFEIYSLFTRWNPLSFSNTLPKQPTGKNVLVVGLGPAGIGISHYLLNEGHNVIAVDGLKIDPLPVHLSGVSRSSEKTSFTLIKNAKTEIFENLEERLSYGFGGVSEYGITARWNKNYLKVARMLLERRYHFAAYGGIRLGSTLSTQDAFSMGFHHIALATGAGGPKIPMCKNMLAKGVMTASSFLMALHLGNAPHKSSISGLQIRFPAVVVGGGLTAVDAATELLAYYPIQVERFLERYEELSQNCYQGTLEGDWTEEEVEIFGEFLTHARQIRHEKELATREGRAPRILELLQKWGGVTIVYRSGLNSSTAYRLNSDELTHAMSEGIYFAENLQLDEILVNKYKSAVGIQVIDRNNGKRFVPAKCVVIAIGTNENSVTLEESRAHSREFQCGCAASDLILDENSFYLSSEKTISAFGDIHPYYKGSVVKALASAKNGYLGISQALEQCESSSNNEEFFAKITQLFGAKVVAATKLADKIMEIRIHAPLAAANFKPGQFYRMQSIGRDNYLDMDMECVAVTGTSVDREEGTVSVVVLDVGVSSRLCNNLQPGQLVSLMGPTGSPTYIPTAENVMLIGGGVGNAALFSIGESMMSHGCKVLFFAGFKTQSSVFGTQQVKAASNAAVWCCEKGVVALSRSQDLFYQGNVIEAITEYSQDCRAKIKLDSIDRVIMVGSSGMMSAIKNCMTGKLKSAFKEDIRLIASINSPMQCMMKEICGQCIQRHVDPGTGEESFLYSCVNQDQCARRVDFDFLRNRLAQNSVLEKSTSLWVNHCIENAKEGC</sequence>
<dbReference type="PANTHER" id="PTHR43513">
    <property type="entry name" value="DIHYDROOROTATE DEHYDROGENASE B (NAD(+)), ELECTRON TRANSFER SUBUNIT"/>
    <property type="match status" value="1"/>
</dbReference>
<dbReference type="KEGG" id="aplt:ANPL_02095"/>
<name>A0A858PY53_9RICK</name>
<dbReference type="GO" id="GO:0051536">
    <property type="term" value="F:iron-sulfur cluster binding"/>
    <property type="evidence" value="ECO:0007669"/>
    <property type="project" value="InterPro"/>
</dbReference>
<dbReference type="Pfam" id="PF07992">
    <property type="entry name" value="Pyr_redox_2"/>
    <property type="match status" value="1"/>
</dbReference>
<dbReference type="RefSeq" id="WP_169193142.1">
    <property type="nucleotide sequence ID" value="NZ_CP046391.1"/>
</dbReference>
<dbReference type="InterPro" id="IPR017927">
    <property type="entry name" value="FAD-bd_FR_type"/>
</dbReference>
<dbReference type="SUPFAM" id="SSF51971">
    <property type="entry name" value="Nucleotide-binding domain"/>
    <property type="match status" value="1"/>
</dbReference>
<dbReference type="Gene3D" id="2.40.30.10">
    <property type="entry name" value="Translation factors"/>
    <property type="match status" value="1"/>
</dbReference>
<feature type="domain" description="FAD-binding FR-type" evidence="1">
    <location>
        <begin position="799"/>
        <end position="903"/>
    </location>
</feature>
<dbReference type="Gene3D" id="3.40.50.80">
    <property type="entry name" value="Nucleotide-binding domain of ferredoxin-NADP reductase (FNR) module"/>
    <property type="match status" value="1"/>
</dbReference>
<dbReference type="PROSITE" id="PS51384">
    <property type="entry name" value="FAD_FR"/>
    <property type="match status" value="1"/>
</dbReference>